<keyword evidence="1" id="KW-0472">Membrane</keyword>
<organism evidence="2 3">
    <name type="scientific">Natronococcus amylolyticus DSM 10524</name>
    <dbReference type="NCBI Taxonomy" id="1227497"/>
    <lineage>
        <taxon>Archaea</taxon>
        <taxon>Methanobacteriati</taxon>
        <taxon>Methanobacteriota</taxon>
        <taxon>Stenosarchaea group</taxon>
        <taxon>Halobacteria</taxon>
        <taxon>Halobacteriales</taxon>
        <taxon>Natrialbaceae</taxon>
        <taxon>Natronococcus</taxon>
    </lineage>
</organism>
<accession>L9XJ40</accession>
<protein>
    <submittedName>
        <fullName evidence="2">Uncharacterized protein</fullName>
    </submittedName>
</protein>
<evidence type="ECO:0000313" key="2">
    <source>
        <dbReference type="EMBL" id="ELY61735.1"/>
    </source>
</evidence>
<dbReference type="RefSeq" id="WP_005552899.1">
    <property type="nucleotide sequence ID" value="NZ_AOIB01000003.1"/>
</dbReference>
<evidence type="ECO:0000256" key="1">
    <source>
        <dbReference type="SAM" id="Phobius"/>
    </source>
</evidence>
<keyword evidence="1" id="KW-1133">Transmembrane helix</keyword>
<dbReference type="Proteomes" id="UP000011688">
    <property type="component" value="Unassembled WGS sequence"/>
</dbReference>
<dbReference type="OrthoDB" id="204771at2157"/>
<name>L9XJ40_9EURY</name>
<reference evidence="2 3" key="1">
    <citation type="journal article" date="2014" name="PLoS Genet.">
        <title>Phylogenetically driven sequencing of extremely halophilic archaea reveals strategies for static and dynamic osmo-response.</title>
        <authorList>
            <person name="Becker E.A."/>
            <person name="Seitzer P.M."/>
            <person name="Tritt A."/>
            <person name="Larsen D."/>
            <person name="Krusor M."/>
            <person name="Yao A.I."/>
            <person name="Wu D."/>
            <person name="Madern D."/>
            <person name="Eisen J.A."/>
            <person name="Darling A.E."/>
            <person name="Facciotti M.T."/>
        </authorList>
    </citation>
    <scope>NUCLEOTIDE SEQUENCE [LARGE SCALE GENOMIC DNA]</scope>
    <source>
        <strain evidence="2 3">DSM 10524</strain>
    </source>
</reference>
<dbReference type="EMBL" id="AOIB01000003">
    <property type="protein sequence ID" value="ELY61735.1"/>
    <property type="molecule type" value="Genomic_DNA"/>
</dbReference>
<keyword evidence="1" id="KW-0812">Transmembrane</keyword>
<feature type="transmembrane region" description="Helical" evidence="1">
    <location>
        <begin position="43"/>
        <end position="64"/>
    </location>
</feature>
<comment type="caution">
    <text evidence="2">The sequence shown here is derived from an EMBL/GenBank/DDBJ whole genome shotgun (WGS) entry which is preliminary data.</text>
</comment>
<dbReference type="AlphaFoldDB" id="L9XJ40"/>
<gene>
    <name evidence="2" type="ORF">C491_00385</name>
</gene>
<keyword evidence="3" id="KW-1185">Reference proteome</keyword>
<dbReference type="STRING" id="1227497.C491_00385"/>
<proteinExistence type="predicted"/>
<evidence type="ECO:0000313" key="3">
    <source>
        <dbReference type="Proteomes" id="UP000011688"/>
    </source>
</evidence>
<sequence>MGSDDRCQMGGCTRAADRTMTFKSHEDIDVCATHYRRNVAIKYGVLVAVSVVLAGLGLGAYWLLL</sequence>